<keyword evidence="3" id="KW-1185">Reference proteome</keyword>
<dbReference type="VEuPathDB" id="FungiDB:T551_01665"/>
<keyword evidence="1" id="KW-0472">Membrane</keyword>
<dbReference type="AlphaFoldDB" id="A0A0W4ZPU4"/>
<dbReference type="GeneID" id="28940183"/>
<gene>
    <name evidence="2" type="ORF">T551_01665</name>
</gene>
<proteinExistence type="predicted"/>
<protein>
    <submittedName>
        <fullName evidence="2">Uncharacterized protein</fullName>
    </submittedName>
</protein>
<keyword evidence="1" id="KW-0812">Transmembrane</keyword>
<name>A0A0W4ZPU4_PNEJ7</name>
<comment type="caution">
    <text evidence="2">The sequence shown here is derived from an EMBL/GenBank/DDBJ whole genome shotgun (WGS) entry which is preliminary data.</text>
</comment>
<dbReference type="EMBL" id="LFWA01000007">
    <property type="protein sequence ID" value="KTW30382.1"/>
    <property type="molecule type" value="Genomic_DNA"/>
</dbReference>
<organism evidence="2 3">
    <name type="scientific">Pneumocystis jirovecii (strain RU7)</name>
    <name type="common">Human pneumocystis pneumonia agent</name>
    <dbReference type="NCBI Taxonomy" id="1408657"/>
    <lineage>
        <taxon>Eukaryota</taxon>
        <taxon>Fungi</taxon>
        <taxon>Dikarya</taxon>
        <taxon>Ascomycota</taxon>
        <taxon>Taphrinomycotina</taxon>
        <taxon>Pneumocystomycetes</taxon>
        <taxon>Pneumocystaceae</taxon>
        <taxon>Pneumocystis</taxon>
    </lineage>
</organism>
<accession>A0A0W4ZPU4</accession>
<evidence type="ECO:0000313" key="2">
    <source>
        <dbReference type="EMBL" id="KTW30382.1"/>
    </source>
</evidence>
<reference evidence="3" key="1">
    <citation type="journal article" date="2016" name="Nat. Commun.">
        <title>Genome analysis of three Pneumocystis species reveals adaptation mechanisms to life exclusively in mammalian hosts.</title>
        <authorList>
            <person name="Ma L."/>
            <person name="Chen Z."/>
            <person name="Huang D.W."/>
            <person name="Kutty G."/>
            <person name="Ishihara M."/>
            <person name="Wang H."/>
            <person name="Abouelleil A."/>
            <person name="Bishop L."/>
            <person name="Davey E."/>
            <person name="Deng R."/>
            <person name="Deng X."/>
            <person name="Fan L."/>
            <person name="Fantoni G."/>
            <person name="Fitzgerald M."/>
            <person name="Gogineni E."/>
            <person name="Goldberg J.M."/>
            <person name="Handley G."/>
            <person name="Hu X."/>
            <person name="Huber C."/>
            <person name="Jiao X."/>
            <person name="Jones K."/>
            <person name="Levin J.Z."/>
            <person name="Liu Y."/>
            <person name="Macdonald P."/>
            <person name="Melnikov A."/>
            <person name="Raley C."/>
            <person name="Sassi M."/>
            <person name="Sherman B.T."/>
            <person name="Song X."/>
            <person name="Sykes S."/>
            <person name="Tran B."/>
            <person name="Walsh L."/>
            <person name="Xia Y."/>
            <person name="Yang J."/>
            <person name="Young S."/>
            <person name="Zeng Q."/>
            <person name="Zheng X."/>
            <person name="Stephens R."/>
            <person name="Nusbaum C."/>
            <person name="Birren B.W."/>
            <person name="Azadi P."/>
            <person name="Lempicki R.A."/>
            <person name="Cuomo C.A."/>
            <person name="Kovacs J.A."/>
        </authorList>
    </citation>
    <scope>NUCLEOTIDE SEQUENCE [LARGE SCALE GENOMIC DNA]</scope>
    <source>
        <strain evidence="3">RU7</strain>
    </source>
</reference>
<dbReference type="RefSeq" id="XP_018229673.1">
    <property type="nucleotide sequence ID" value="XM_018373928.1"/>
</dbReference>
<evidence type="ECO:0000313" key="3">
    <source>
        <dbReference type="Proteomes" id="UP000053447"/>
    </source>
</evidence>
<feature type="transmembrane region" description="Helical" evidence="1">
    <location>
        <begin position="21"/>
        <end position="47"/>
    </location>
</feature>
<dbReference type="Proteomes" id="UP000053447">
    <property type="component" value="Unassembled WGS sequence"/>
</dbReference>
<evidence type="ECO:0000256" key="1">
    <source>
        <dbReference type="SAM" id="Phobius"/>
    </source>
</evidence>
<keyword evidence="1" id="KW-1133">Transmembrane helix</keyword>
<sequence length="346" mass="39496">MKKYIGKLKHITIRYEKSSNIIIVFGGVKIILSETHCLEYLLVYYFMDKHIDYCLNCDICKALLKKCSGFMYYNYHALYKYLCPKKTCKNLVNAVNKEFIKKKVLLRKEAGNPDYNTYIKIKEICTGLTSYSSFTLELSAFCKVPCDINNLVNFEIDILKESNTILLLNVICFNYIGVYCLKNNLSYASIDKRIFIGTCPSYLNKLYSAIKEIYTNASAHDKRINILIKILGKGTFNDNKCKKKKITETCKNSTIEQKIFNTKCNKLLPPISVPLATTESATSSPSLPTVNSSIVNLSTMNSTIHISITRTSIAYSLFTNSLISTYLRPRSTVSPDNHRKTYRIKT</sequence>